<feature type="transmembrane region" description="Helical" evidence="1">
    <location>
        <begin position="257"/>
        <end position="281"/>
    </location>
</feature>
<dbReference type="GO" id="GO:0140359">
    <property type="term" value="F:ABC-type transporter activity"/>
    <property type="evidence" value="ECO:0007669"/>
    <property type="project" value="InterPro"/>
</dbReference>
<feature type="transmembrane region" description="Helical" evidence="1">
    <location>
        <begin position="184"/>
        <end position="205"/>
    </location>
</feature>
<evidence type="ECO:0000313" key="5">
    <source>
        <dbReference type="Proteomes" id="UP000374630"/>
    </source>
</evidence>
<reference evidence="4 5" key="1">
    <citation type="journal article" date="2019" name="Syst. Appl. Microbiol.">
        <title>Characterization of Bifidobacterium species in feaces of the Egyptian fruit bat: Description of B. vespertilionis sp. nov. and B. rousetti sp. nov.</title>
        <authorList>
            <person name="Modesto M."/>
            <person name="Satti M."/>
            <person name="Watanabe K."/>
            <person name="Puglisi E."/>
            <person name="Morelli L."/>
            <person name="Huang C.-H."/>
            <person name="Liou J.-S."/>
            <person name="Miyashita M."/>
            <person name="Tamura T."/>
            <person name="Saito S."/>
            <person name="Mori K."/>
            <person name="Huang L."/>
            <person name="Sciavilla P."/>
            <person name="Sandri C."/>
            <person name="Spiezio C."/>
            <person name="Vitali F."/>
            <person name="Cavalieri D."/>
            <person name="Perpetuini G."/>
            <person name="Tofalo R."/>
            <person name="Bonetti A."/>
            <person name="Arita M."/>
            <person name="Mattarelli P."/>
        </authorList>
    </citation>
    <scope>NUCLEOTIDE SEQUENCE [LARGE SCALE GENOMIC DNA]</scope>
    <source>
        <strain evidence="2 5">RST16</strain>
        <strain evidence="3 4">RST8</strain>
    </source>
</reference>
<sequence>MMILPLLKSDFYRLVRSTYFWVVSVLSVLVSEGFTLIGILAGSGEPTPGAGRVWQTHAQMLSSSLLAGGLLLLFTSILTVRIASEDTERGLVKNLFAGRSRRAGYYIEKLVLIAGITAWILFLNVAVMEVMLAVLGYRYAQPEPWGRTILYVALMLLGMFAMGALVAAMTWLIRSKAFSMTAGVLVAIGIVNSVVSLAAAVLISATKMKWIGTLAQMTITSPLEQLGRQPDNLFITLGAQSTTVLPDLSGTAPTWGWPLWVFSLVLFTAWIALSVAVTLLANRRRDVC</sequence>
<feature type="transmembrane region" description="Helical" evidence="1">
    <location>
        <begin position="110"/>
        <end position="137"/>
    </location>
</feature>
<accession>A0A5J5DTD4</accession>
<dbReference type="Proteomes" id="UP000374630">
    <property type="component" value="Unassembled WGS sequence"/>
</dbReference>
<keyword evidence="1" id="KW-0812">Transmembrane</keyword>
<evidence type="ECO:0000313" key="3">
    <source>
        <dbReference type="EMBL" id="KAA8822884.1"/>
    </source>
</evidence>
<keyword evidence="5" id="KW-1185">Reference proteome</keyword>
<dbReference type="GO" id="GO:0005886">
    <property type="term" value="C:plasma membrane"/>
    <property type="evidence" value="ECO:0007669"/>
    <property type="project" value="UniProtKB-SubCell"/>
</dbReference>
<name>A0A5J5DTD4_9BIFI</name>
<feature type="transmembrane region" description="Helical" evidence="1">
    <location>
        <begin position="61"/>
        <end position="83"/>
    </location>
</feature>
<dbReference type="EMBL" id="RZNZ01000015">
    <property type="protein sequence ID" value="KAA8818404.1"/>
    <property type="molecule type" value="Genomic_DNA"/>
</dbReference>
<dbReference type="OrthoDB" id="3231220at2"/>
<organism evidence="3 4">
    <name type="scientific">Bifidobacterium vespertilionis</name>
    <dbReference type="NCBI Taxonomy" id="2562524"/>
    <lineage>
        <taxon>Bacteria</taxon>
        <taxon>Bacillati</taxon>
        <taxon>Actinomycetota</taxon>
        <taxon>Actinomycetes</taxon>
        <taxon>Bifidobacteriales</taxon>
        <taxon>Bifidobacteriaceae</taxon>
        <taxon>Bifidobacterium</taxon>
    </lineage>
</organism>
<keyword evidence="1" id="KW-1133">Transmembrane helix</keyword>
<evidence type="ECO:0000256" key="1">
    <source>
        <dbReference type="SAM" id="Phobius"/>
    </source>
</evidence>
<protein>
    <submittedName>
        <fullName evidence="3">Uncharacterized protein</fullName>
    </submittedName>
</protein>
<gene>
    <name evidence="3" type="ORF">EM848_07715</name>
    <name evidence="2" type="ORF">EMO90_10035</name>
</gene>
<dbReference type="RefSeq" id="WP_150354353.1">
    <property type="nucleotide sequence ID" value="NZ_RZNZ01000015.1"/>
</dbReference>
<dbReference type="AlphaFoldDB" id="A0A5J5DTD4"/>
<evidence type="ECO:0000313" key="4">
    <source>
        <dbReference type="Proteomes" id="UP000345527"/>
    </source>
</evidence>
<keyword evidence="1" id="KW-0472">Membrane</keyword>
<evidence type="ECO:0000313" key="2">
    <source>
        <dbReference type="EMBL" id="KAA8818404.1"/>
    </source>
</evidence>
<proteinExistence type="predicted"/>
<dbReference type="Proteomes" id="UP000345527">
    <property type="component" value="Unassembled WGS sequence"/>
</dbReference>
<dbReference type="EMBL" id="RZOA01000014">
    <property type="protein sequence ID" value="KAA8822884.1"/>
    <property type="molecule type" value="Genomic_DNA"/>
</dbReference>
<feature type="transmembrane region" description="Helical" evidence="1">
    <location>
        <begin position="149"/>
        <end position="172"/>
    </location>
</feature>
<feature type="transmembrane region" description="Helical" evidence="1">
    <location>
        <begin position="20"/>
        <end position="41"/>
    </location>
</feature>
<comment type="caution">
    <text evidence="3">The sequence shown here is derived from an EMBL/GenBank/DDBJ whole genome shotgun (WGS) entry which is preliminary data.</text>
</comment>